<accession>A0A8J7LJK8</accession>
<proteinExistence type="predicted"/>
<dbReference type="PANTHER" id="PTHR43798">
    <property type="entry name" value="MONOACYLGLYCEROL LIPASE"/>
    <property type="match status" value="1"/>
</dbReference>
<keyword evidence="3" id="KW-1185">Reference proteome</keyword>
<evidence type="ECO:0000313" key="3">
    <source>
        <dbReference type="Proteomes" id="UP000640583"/>
    </source>
</evidence>
<dbReference type="InterPro" id="IPR029058">
    <property type="entry name" value="AB_hydrolase_fold"/>
</dbReference>
<dbReference type="InterPro" id="IPR000073">
    <property type="entry name" value="AB_hydrolase_1"/>
</dbReference>
<sequence length="236" mass="25791">MSEPLVLVPGMMSDARVFMPQIVELTKTHSVQVAPVSQADSIREMAHDVLRGAPEQFALAGHSMGGVVAMEVLRQAPDRVSKLALISTSATTESPAQAAEREPLMVRARAGRLAEVMEETLRADVFFDGPARSQILNLIQEMATRLGADVFVRQSRALQSRPDQQRTLRTTRIPVLVLGGENDRLTPPARHEFIAGLVERADLRILPNAGHLPMVEAADAVTEALRNWLSGPLILR</sequence>
<reference evidence="2" key="1">
    <citation type="submission" date="2020-10" db="EMBL/GenBank/DDBJ databases">
        <title>Paenihalocynthiibacter styelae gen. nov., sp. nov., isolated from stalked sea squirt Styela clava.</title>
        <authorList>
            <person name="Kim Y.-O."/>
            <person name="Yoon J.-H."/>
        </authorList>
    </citation>
    <scope>NUCLEOTIDE SEQUENCE</scope>
    <source>
        <strain evidence="2">MYP1-1</strain>
    </source>
</reference>
<dbReference type="SUPFAM" id="SSF53474">
    <property type="entry name" value="alpha/beta-Hydrolases"/>
    <property type="match status" value="1"/>
</dbReference>
<name>A0A8J7LJK8_9RHOB</name>
<dbReference type="Proteomes" id="UP000640583">
    <property type="component" value="Unassembled WGS sequence"/>
</dbReference>
<evidence type="ECO:0000313" key="2">
    <source>
        <dbReference type="EMBL" id="MBI1492470.1"/>
    </source>
</evidence>
<gene>
    <name evidence="2" type="ORF">H1D41_02335</name>
</gene>
<evidence type="ECO:0000259" key="1">
    <source>
        <dbReference type="Pfam" id="PF12697"/>
    </source>
</evidence>
<dbReference type="EMBL" id="JADCKQ010000002">
    <property type="protein sequence ID" value="MBI1492470.1"/>
    <property type="molecule type" value="Genomic_DNA"/>
</dbReference>
<keyword evidence="2" id="KW-0378">Hydrolase</keyword>
<dbReference type="Pfam" id="PF12697">
    <property type="entry name" value="Abhydrolase_6"/>
    <property type="match status" value="1"/>
</dbReference>
<dbReference type="RefSeq" id="WP_228847402.1">
    <property type="nucleotide sequence ID" value="NZ_JADCKQ010000002.1"/>
</dbReference>
<dbReference type="AlphaFoldDB" id="A0A8J7LJK8"/>
<dbReference type="Gene3D" id="3.40.50.1820">
    <property type="entry name" value="alpha/beta hydrolase"/>
    <property type="match status" value="1"/>
</dbReference>
<organism evidence="2 3">
    <name type="scientific">Halocynthiibacter styelae</name>
    <dbReference type="NCBI Taxonomy" id="2761955"/>
    <lineage>
        <taxon>Bacteria</taxon>
        <taxon>Pseudomonadati</taxon>
        <taxon>Pseudomonadota</taxon>
        <taxon>Alphaproteobacteria</taxon>
        <taxon>Rhodobacterales</taxon>
        <taxon>Paracoccaceae</taxon>
        <taxon>Halocynthiibacter</taxon>
    </lineage>
</organism>
<dbReference type="PANTHER" id="PTHR43798:SF29">
    <property type="entry name" value="AB HYDROLASE-1 DOMAIN-CONTAINING PROTEIN"/>
    <property type="match status" value="1"/>
</dbReference>
<dbReference type="PRINTS" id="PR00111">
    <property type="entry name" value="ABHYDROLASE"/>
</dbReference>
<dbReference type="InterPro" id="IPR050266">
    <property type="entry name" value="AB_hydrolase_sf"/>
</dbReference>
<dbReference type="GO" id="GO:0016787">
    <property type="term" value="F:hydrolase activity"/>
    <property type="evidence" value="ECO:0007669"/>
    <property type="project" value="UniProtKB-KW"/>
</dbReference>
<protein>
    <submittedName>
        <fullName evidence="2">Alpha/beta hydrolase</fullName>
    </submittedName>
</protein>
<comment type="caution">
    <text evidence="2">The sequence shown here is derived from an EMBL/GenBank/DDBJ whole genome shotgun (WGS) entry which is preliminary data.</text>
</comment>
<feature type="domain" description="AB hydrolase-1" evidence="1">
    <location>
        <begin position="42"/>
        <end position="223"/>
    </location>
</feature>